<dbReference type="AlphaFoldDB" id="M1VC21"/>
<comment type="catalytic activity">
    <reaction evidence="9">
        <text>a hydroperoxide + [thioredoxin]-dithiol = an alcohol + [thioredoxin]-disulfide + H2O</text>
        <dbReference type="Rhea" id="RHEA:62620"/>
        <dbReference type="Rhea" id="RHEA-COMP:10698"/>
        <dbReference type="Rhea" id="RHEA-COMP:10700"/>
        <dbReference type="ChEBI" id="CHEBI:15377"/>
        <dbReference type="ChEBI" id="CHEBI:29950"/>
        <dbReference type="ChEBI" id="CHEBI:30879"/>
        <dbReference type="ChEBI" id="CHEBI:35924"/>
        <dbReference type="ChEBI" id="CHEBI:50058"/>
        <dbReference type="EC" id="1.11.1.24"/>
    </reaction>
</comment>
<proteinExistence type="inferred from homology"/>
<dbReference type="GO" id="GO:0008379">
    <property type="term" value="F:thioredoxin peroxidase activity"/>
    <property type="evidence" value="ECO:0007669"/>
    <property type="project" value="TreeGrafter"/>
</dbReference>
<keyword evidence="2" id="KW-0575">Peroxidase</keyword>
<reference evidence="11 12" key="1">
    <citation type="journal article" date="2004" name="Nature">
        <title>Genome sequence of the ultrasmall unicellular red alga Cyanidioschyzon merolae 10D.</title>
        <authorList>
            <person name="Matsuzaki M."/>
            <person name="Misumi O."/>
            <person name="Shin-i T."/>
            <person name="Maruyama S."/>
            <person name="Takahara M."/>
            <person name="Miyagishima S."/>
            <person name="Mori T."/>
            <person name="Nishida K."/>
            <person name="Yagisawa F."/>
            <person name="Nishida K."/>
            <person name="Yoshida Y."/>
            <person name="Nishimura Y."/>
            <person name="Nakao S."/>
            <person name="Kobayashi T."/>
            <person name="Momoyama Y."/>
            <person name="Higashiyama T."/>
            <person name="Minoda A."/>
            <person name="Sano M."/>
            <person name="Nomoto H."/>
            <person name="Oishi K."/>
            <person name="Hayashi H."/>
            <person name="Ohta F."/>
            <person name="Nishizaka S."/>
            <person name="Haga S."/>
            <person name="Miura S."/>
            <person name="Morishita T."/>
            <person name="Kabeya Y."/>
            <person name="Terasawa K."/>
            <person name="Suzuki Y."/>
            <person name="Ishii Y."/>
            <person name="Asakawa S."/>
            <person name="Takano H."/>
            <person name="Ohta N."/>
            <person name="Kuroiwa H."/>
            <person name="Tanaka K."/>
            <person name="Shimizu N."/>
            <person name="Sugano S."/>
            <person name="Sato N."/>
            <person name="Nozaki H."/>
            <person name="Ogasawara N."/>
            <person name="Kohara Y."/>
            <person name="Kuroiwa T."/>
        </authorList>
    </citation>
    <scope>NUCLEOTIDE SEQUENCE [LARGE SCALE GENOMIC DNA]</scope>
    <source>
        <strain evidence="11 12">10D</strain>
    </source>
</reference>
<dbReference type="EC" id="1.11.1.24" evidence="1"/>
<evidence type="ECO:0000256" key="8">
    <source>
        <dbReference type="ARBA" id="ARBA00038489"/>
    </source>
</evidence>
<keyword evidence="6" id="KW-0676">Redox-active center</keyword>
<dbReference type="OrthoDB" id="338622at2759"/>
<keyword evidence="4" id="KW-0560">Oxidoreductase</keyword>
<evidence type="ECO:0000313" key="11">
    <source>
        <dbReference type="EMBL" id="BAM80002.1"/>
    </source>
</evidence>
<dbReference type="Proteomes" id="UP000007014">
    <property type="component" value="Chromosome 9"/>
</dbReference>
<dbReference type="GeneID" id="16993822"/>
<dbReference type="eggNOG" id="KOG0855">
    <property type="taxonomic scope" value="Eukaryota"/>
</dbReference>
<keyword evidence="3" id="KW-0049">Antioxidant</keyword>
<evidence type="ECO:0000313" key="12">
    <source>
        <dbReference type="Proteomes" id="UP000007014"/>
    </source>
</evidence>
<keyword evidence="5" id="KW-1015">Disulfide bond</keyword>
<dbReference type="RefSeq" id="XP_005536288.1">
    <property type="nucleotide sequence ID" value="XM_005536231.1"/>
</dbReference>
<protein>
    <recommendedName>
        <fullName evidence="1">thioredoxin-dependent peroxiredoxin</fullName>
        <ecNumber evidence="1">1.11.1.24</ecNumber>
    </recommendedName>
    <alternativeName>
        <fullName evidence="7">Thioredoxin peroxidase</fullName>
    </alternativeName>
</protein>
<accession>M1VC21</accession>
<sequence length="218" mass="23634">MFVSLTLTQSLQRAGIRAGARQAQAYPSQGFEQAVPARVRYGRQAALLTVKRSHGAAARRSLFTLRSAGVTEGSMAPDFTLLDQNGEAVTLSKLRGKPVVLAFYPAASSPGCTKELCAFRDDLAAFESVDAVVLGISSNTVEEQKRFSEAQGYRFRLLADVGGKVRKLYGVPNTLGVLPGRVTYVIDKEGKVVKVHNSQMDFLSHVEEAKRALAIMRS</sequence>
<dbReference type="InterPro" id="IPR050924">
    <property type="entry name" value="Peroxiredoxin_BCP/PrxQ"/>
</dbReference>
<feature type="domain" description="Thioredoxin" evidence="10">
    <location>
        <begin position="70"/>
        <end position="218"/>
    </location>
</feature>
<dbReference type="GO" id="GO:0045454">
    <property type="term" value="P:cell redox homeostasis"/>
    <property type="evidence" value="ECO:0007669"/>
    <property type="project" value="TreeGrafter"/>
</dbReference>
<dbReference type="PANTHER" id="PTHR42801">
    <property type="entry name" value="THIOREDOXIN-DEPENDENT PEROXIDE REDUCTASE"/>
    <property type="match status" value="1"/>
</dbReference>
<keyword evidence="12" id="KW-1185">Reference proteome</keyword>
<dbReference type="PANTHER" id="PTHR42801:SF4">
    <property type="entry name" value="AHPC_TSA FAMILY PROTEIN"/>
    <property type="match status" value="1"/>
</dbReference>
<dbReference type="KEGG" id="cme:CYME_CMI112C"/>
<gene>
    <name evidence="11" type="ORF">CYME_CMI112C</name>
</gene>
<dbReference type="InterPro" id="IPR000866">
    <property type="entry name" value="AhpC/TSA"/>
</dbReference>
<dbReference type="Gramene" id="CMI112CT">
    <property type="protein sequence ID" value="CMI112CT"/>
    <property type="gene ID" value="CMI112C"/>
</dbReference>
<evidence type="ECO:0000256" key="2">
    <source>
        <dbReference type="ARBA" id="ARBA00022559"/>
    </source>
</evidence>
<dbReference type="EMBL" id="AP006491">
    <property type="protein sequence ID" value="BAM80002.1"/>
    <property type="molecule type" value="Genomic_DNA"/>
</dbReference>
<dbReference type="CDD" id="cd03017">
    <property type="entry name" value="PRX_BCP"/>
    <property type="match status" value="1"/>
</dbReference>
<reference evidence="11 12" key="2">
    <citation type="journal article" date="2007" name="BMC Biol.">
        <title>A 100%-complete sequence reveals unusually simple genomic features in the hot-spring red alga Cyanidioschyzon merolae.</title>
        <authorList>
            <person name="Nozaki H."/>
            <person name="Takano H."/>
            <person name="Misumi O."/>
            <person name="Terasawa K."/>
            <person name="Matsuzaki M."/>
            <person name="Maruyama S."/>
            <person name="Nishida K."/>
            <person name="Yagisawa F."/>
            <person name="Yoshida Y."/>
            <person name="Fujiwara T."/>
            <person name="Takio S."/>
            <person name="Tamura K."/>
            <person name="Chung S.J."/>
            <person name="Nakamura S."/>
            <person name="Kuroiwa H."/>
            <person name="Tanaka K."/>
            <person name="Sato N."/>
            <person name="Kuroiwa T."/>
        </authorList>
    </citation>
    <scope>NUCLEOTIDE SEQUENCE [LARGE SCALE GENOMIC DNA]</scope>
    <source>
        <strain evidence="11 12">10D</strain>
    </source>
</reference>
<organism evidence="11 12">
    <name type="scientific">Cyanidioschyzon merolae (strain NIES-3377 / 10D)</name>
    <name type="common">Unicellular red alga</name>
    <dbReference type="NCBI Taxonomy" id="280699"/>
    <lineage>
        <taxon>Eukaryota</taxon>
        <taxon>Rhodophyta</taxon>
        <taxon>Bangiophyceae</taxon>
        <taxon>Cyanidiales</taxon>
        <taxon>Cyanidiaceae</taxon>
        <taxon>Cyanidioschyzon</taxon>
    </lineage>
</organism>
<evidence type="ECO:0000256" key="5">
    <source>
        <dbReference type="ARBA" id="ARBA00023157"/>
    </source>
</evidence>
<dbReference type="Pfam" id="PF00578">
    <property type="entry name" value="AhpC-TSA"/>
    <property type="match status" value="1"/>
</dbReference>
<name>M1VC21_CYAM1</name>
<dbReference type="InterPro" id="IPR013766">
    <property type="entry name" value="Thioredoxin_domain"/>
</dbReference>
<evidence type="ECO:0000259" key="10">
    <source>
        <dbReference type="PROSITE" id="PS51352"/>
    </source>
</evidence>
<evidence type="ECO:0000256" key="4">
    <source>
        <dbReference type="ARBA" id="ARBA00023002"/>
    </source>
</evidence>
<dbReference type="GO" id="GO:0034599">
    <property type="term" value="P:cellular response to oxidative stress"/>
    <property type="evidence" value="ECO:0007669"/>
    <property type="project" value="TreeGrafter"/>
</dbReference>
<dbReference type="HOGENOM" id="CLU_042529_14_2_1"/>
<comment type="similarity">
    <text evidence="8">Belongs to the peroxiredoxin family. BCP/PrxQ subfamily.</text>
</comment>
<dbReference type="Gene3D" id="3.40.30.10">
    <property type="entry name" value="Glutaredoxin"/>
    <property type="match status" value="1"/>
</dbReference>
<evidence type="ECO:0000256" key="1">
    <source>
        <dbReference type="ARBA" id="ARBA00013017"/>
    </source>
</evidence>
<evidence type="ECO:0000256" key="7">
    <source>
        <dbReference type="ARBA" id="ARBA00032824"/>
    </source>
</evidence>
<dbReference type="PROSITE" id="PS51352">
    <property type="entry name" value="THIOREDOXIN_2"/>
    <property type="match status" value="1"/>
</dbReference>
<evidence type="ECO:0000256" key="9">
    <source>
        <dbReference type="ARBA" id="ARBA00049091"/>
    </source>
</evidence>
<dbReference type="InterPro" id="IPR036249">
    <property type="entry name" value="Thioredoxin-like_sf"/>
</dbReference>
<dbReference type="GO" id="GO:0005737">
    <property type="term" value="C:cytoplasm"/>
    <property type="evidence" value="ECO:0007669"/>
    <property type="project" value="TreeGrafter"/>
</dbReference>
<dbReference type="OMA" id="MNTHADR"/>
<dbReference type="SUPFAM" id="SSF52833">
    <property type="entry name" value="Thioredoxin-like"/>
    <property type="match status" value="1"/>
</dbReference>
<evidence type="ECO:0000256" key="3">
    <source>
        <dbReference type="ARBA" id="ARBA00022862"/>
    </source>
</evidence>
<evidence type="ECO:0000256" key="6">
    <source>
        <dbReference type="ARBA" id="ARBA00023284"/>
    </source>
</evidence>